<keyword evidence="4" id="KW-1185">Reference proteome</keyword>
<dbReference type="NCBIfam" id="TIGR00177">
    <property type="entry name" value="molyb_syn"/>
    <property type="match status" value="1"/>
</dbReference>
<dbReference type="PIRSF" id="PIRSF006728">
    <property type="entry name" value="CinA"/>
    <property type="match status" value="1"/>
</dbReference>
<dbReference type="InterPro" id="IPR041424">
    <property type="entry name" value="CinA_KH"/>
</dbReference>
<dbReference type="CDD" id="cd00885">
    <property type="entry name" value="cinA"/>
    <property type="match status" value="1"/>
</dbReference>
<evidence type="ECO:0000259" key="2">
    <source>
        <dbReference type="SMART" id="SM00852"/>
    </source>
</evidence>
<dbReference type="NCBIfam" id="NF001813">
    <property type="entry name" value="PRK00549.1"/>
    <property type="match status" value="1"/>
</dbReference>
<comment type="similarity">
    <text evidence="1">Belongs to the CinA family.</text>
</comment>
<dbReference type="RefSeq" id="WP_146814541.1">
    <property type="nucleotide sequence ID" value="NZ_BJYA01000002.1"/>
</dbReference>
<dbReference type="Pfam" id="PF00994">
    <property type="entry name" value="MoCF_biosynth"/>
    <property type="match status" value="1"/>
</dbReference>
<dbReference type="InterPro" id="IPR036425">
    <property type="entry name" value="MoaB/Mog-like_dom_sf"/>
</dbReference>
<dbReference type="Gene3D" id="3.40.980.10">
    <property type="entry name" value="MoaB/Mog-like domain"/>
    <property type="match status" value="1"/>
</dbReference>
<dbReference type="InterPro" id="IPR001453">
    <property type="entry name" value="MoaB/Mog_dom"/>
</dbReference>
<dbReference type="InterPro" id="IPR036653">
    <property type="entry name" value="CinA-like_C"/>
</dbReference>
<dbReference type="EMBL" id="BJYA01000002">
    <property type="protein sequence ID" value="GEN44987.1"/>
    <property type="molecule type" value="Genomic_DNA"/>
</dbReference>
<dbReference type="SMART" id="SM00852">
    <property type="entry name" value="MoCF_biosynth"/>
    <property type="match status" value="1"/>
</dbReference>
<dbReference type="InterPro" id="IPR008136">
    <property type="entry name" value="CinA_C"/>
</dbReference>
<dbReference type="HAMAP" id="MF_00226_B">
    <property type="entry name" value="CinA_B"/>
    <property type="match status" value="1"/>
</dbReference>
<evidence type="ECO:0000313" key="3">
    <source>
        <dbReference type="EMBL" id="GEN44987.1"/>
    </source>
</evidence>
<feature type="domain" description="MoaB/Mog" evidence="2">
    <location>
        <begin position="6"/>
        <end position="172"/>
    </location>
</feature>
<dbReference type="OrthoDB" id="9801454at2"/>
<accession>A0A511W1X0</accession>
<dbReference type="PANTHER" id="PTHR13939">
    <property type="entry name" value="NICOTINAMIDE-NUCLEOTIDE AMIDOHYDROLASE PNCC"/>
    <property type="match status" value="1"/>
</dbReference>
<dbReference type="Pfam" id="PF02464">
    <property type="entry name" value="CinA"/>
    <property type="match status" value="1"/>
</dbReference>
<dbReference type="Pfam" id="PF18146">
    <property type="entry name" value="CinA_KH"/>
    <property type="match status" value="1"/>
</dbReference>
<comment type="caution">
    <text evidence="3">The sequence shown here is derived from an EMBL/GenBank/DDBJ whole genome shotgun (WGS) entry which is preliminary data.</text>
</comment>
<reference evidence="3 4" key="1">
    <citation type="submission" date="2019-07" db="EMBL/GenBank/DDBJ databases">
        <title>Whole genome shotgun sequence of Alkalibacillus haloalkaliphilus NBRC 103110.</title>
        <authorList>
            <person name="Hosoyama A."/>
            <person name="Uohara A."/>
            <person name="Ohji S."/>
            <person name="Ichikawa N."/>
        </authorList>
    </citation>
    <scope>NUCLEOTIDE SEQUENCE [LARGE SCALE GENOMIC DNA]</scope>
    <source>
        <strain evidence="3 4">NBRC 103110</strain>
    </source>
</reference>
<dbReference type="SUPFAM" id="SSF142433">
    <property type="entry name" value="CinA-like"/>
    <property type="match status" value="1"/>
</dbReference>
<dbReference type="SUPFAM" id="SSF53218">
    <property type="entry name" value="Molybdenum cofactor biosynthesis proteins"/>
    <property type="match status" value="1"/>
</dbReference>
<dbReference type="NCBIfam" id="TIGR00200">
    <property type="entry name" value="cinA_nterm"/>
    <property type="match status" value="1"/>
</dbReference>
<dbReference type="Gene3D" id="3.90.950.20">
    <property type="entry name" value="CinA-like"/>
    <property type="match status" value="1"/>
</dbReference>
<protein>
    <recommendedName>
        <fullName evidence="1">Putative competence-damage inducible protein</fullName>
    </recommendedName>
</protein>
<dbReference type="InterPro" id="IPR008135">
    <property type="entry name" value="Competence-induced_CinA"/>
</dbReference>
<dbReference type="AlphaFoldDB" id="A0A511W1X0"/>
<dbReference type="PANTHER" id="PTHR13939:SF0">
    <property type="entry name" value="NMN AMIDOHYDROLASE-LIKE PROTEIN YFAY"/>
    <property type="match status" value="1"/>
</dbReference>
<organism evidence="3 4">
    <name type="scientific">Alkalibacillus haloalkaliphilus</name>
    <dbReference type="NCBI Taxonomy" id="94136"/>
    <lineage>
        <taxon>Bacteria</taxon>
        <taxon>Bacillati</taxon>
        <taxon>Bacillota</taxon>
        <taxon>Bacilli</taxon>
        <taxon>Bacillales</taxon>
        <taxon>Bacillaceae</taxon>
        <taxon>Alkalibacillus</taxon>
    </lineage>
</organism>
<dbReference type="Gene3D" id="3.30.70.2860">
    <property type="match status" value="1"/>
</dbReference>
<evidence type="ECO:0000256" key="1">
    <source>
        <dbReference type="HAMAP-Rule" id="MF_00226"/>
    </source>
</evidence>
<evidence type="ECO:0000313" key="4">
    <source>
        <dbReference type="Proteomes" id="UP000321440"/>
    </source>
</evidence>
<proteinExistence type="inferred from homology"/>
<name>A0A511W1X0_9BACI</name>
<dbReference type="Proteomes" id="UP000321440">
    <property type="component" value="Unassembled WGS sequence"/>
</dbReference>
<gene>
    <name evidence="1 3" type="primary">cinA</name>
    <name evidence="3" type="ORF">AHA02nite_07630</name>
</gene>
<dbReference type="InterPro" id="IPR050101">
    <property type="entry name" value="CinA"/>
</dbReference>
<sequence>MNSKCEIISVGTELLLGQIVDTNASWLSEKLNNIGLNVYYHQTVGDNFNRLASVFEQAQKRSNIIIVTGGLGPTEDDLTREVAASLFETDLKLDEPTFQEVQSYYTERNLTMTENNRKQALYFNGGEVFHNKVGMAPGLHFEHKGVLWFFLPGVPKEMKWIATEKVIPFLHDKGLTEGKLFHRILTFQGIGESALETELLDLIQGQTNPTIAPLAGNGYIMIRLTAKANKEAEADKLLDDTEQLVHERVGDYFFGYGDQSLDQQLVHLLSKHEMTLSACESITGGQFASTIVANKGVSQLFKGSIISYTDEMKEEIVGIPHNLLQKEGAVSEACAKLMADNTQRMANSNLSISFTGVAGPDEVNGYEPGTVFIAINYNGETKCEHYHFSGDRNQIRDEAVQAGLKQLIHMITS</sequence>
<dbReference type="NCBIfam" id="TIGR00199">
    <property type="entry name" value="PncC_domain"/>
    <property type="match status" value="1"/>
</dbReference>